<dbReference type="VEuPathDB" id="VectorBase:LLOJ006232"/>
<dbReference type="AlphaFoldDB" id="A0A1B0GJC5"/>
<sequence length="276" mass="31909">MRPRSVSPTPMEDEEKPPEEVVVVPNITPKWAYGTMTNDQLMEVKKQIGIIDVSFPEAKDPKFEEFTDFPPSYTTLSAKEKVILMFAENFRQQYNEKYIDRMPLILALKNECGVQKFVSTTIRPTSLHYPDLIGSWEKISSFVADHIEYEPLAEPTKMLMEVKKQIGIIDVSFPEAKDPKFEEFTDFPPSYTTLSAKEKVILMFAENFRQQYNEKYIDRMPLILALKNECGVQKFVSTTIRPTSLHYPDLIGSWEKISSFVADHIEYEPLAEPTKM</sequence>
<proteinExistence type="predicted"/>
<dbReference type="EMBL" id="AJWK01020147">
    <property type="status" value="NOT_ANNOTATED_CDS"/>
    <property type="molecule type" value="Genomic_DNA"/>
</dbReference>
<dbReference type="EMBL" id="GITU01001671">
    <property type="protein sequence ID" value="MBC1170374.1"/>
    <property type="molecule type" value="Transcribed_RNA"/>
</dbReference>
<dbReference type="PANTHER" id="PTHR35249:SF2">
    <property type="entry name" value="DYNEIN REGULATORY COMPLEX SUBUNIT 7"/>
    <property type="match status" value="1"/>
</dbReference>
<name>A0A1B0GJC5_LUTLO</name>
<dbReference type="InterPro" id="IPR033551">
    <property type="entry name" value="DRC7/lobo"/>
</dbReference>
<accession>A0A1B0GJC5</accession>
<evidence type="ECO:0000256" key="1">
    <source>
        <dbReference type="SAM" id="MobiDB-lite"/>
    </source>
</evidence>
<dbReference type="GO" id="GO:0031514">
    <property type="term" value="C:motile cilium"/>
    <property type="evidence" value="ECO:0007669"/>
    <property type="project" value="TreeGrafter"/>
</dbReference>
<dbReference type="PANTHER" id="PTHR35249">
    <property type="entry name" value="DYNEIN REGULATORY COMPLEX SUBUNIT 7"/>
    <property type="match status" value="1"/>
</dbReference>
<feature type="region of interest" description="Disordered" evidence="1">
    <location>
        <begin position="1"/>
        <end position="20"/>
    </location>
</feature>
<dbReference type="GO" id="GO:0030317">
    <property type="term" value="P:flagellated sperm motility"/>
    <property type="evidence" value="ECO:0007669"/>
    <property type="project" value="TreeGrafter"/>
</dbReference>
<dbReference type="VEuPathDB" id="VectorBase:LLONM1_005136"/>
<dbReference type="Proteomes" id="UP000092461">
    <property type="component" value="Unassembled WGS sequence"/>
</dbReference>
<reference evidence="3" key="3">
    <citation type="submission" date="2020-05" db="UniProtKB">
        <authorList>
            <consortium name="EnsemblMetazoa"/>
        </authorList>
    </citation>
    <scope>IDENTIFICATION</scope>
    <source>
        <strain evidence="3">Jacobina</strain>
    </source>
</reference>
<keyword evidence="4" id="KW-1185">Reference proteome</keyword>
<dbReference type="EnsemblMetazoa" id="LLOJ006232-RA">
    <property type="protein sequence ID" value="LLOJ006232-PA"/>
    <property type="gene ID" value="LLOJ006232"/>
</dbReference>
<evidence type="ECO:0000313" key="4">
    <source>
        <dbReference type="Proteomes" id="UP000092461"/>
    </source>
</evidence>
<reference evidence="4" key="1">
    <citation type="submission" date="2012-05" db="EMBL/GenBank/DDBJ databases">
        <title>Whole Genome Assembly of Lutzomyia longipalpis.</title>
        <authorList>
            <person name="Richards S."/>
            <person name="Qu C."/>
            <person name="Dillon R."/>
            <person name="Worley K."/>
            <person name="Scherer S."/>
            <person name="Batterton M."/>
            <person name="Taylor A."/>
            <person name="Hawes A."/>
            <person name="Hernandez B."/>
            <person name="Kovar C."/>
            <person name="Mandapat C."/>
            <person name="Pham C."/>
            <person name="Qu C."/>
            <person name="Jing C."/>
            <person name="Bess C."/>
            <person name="Bandaranaike D."/>
            <person name="Ngo D."/>
            <person name="Ongeri F."/>
            <person name="Arias F."/>
            <person name="Lara F."/>
            <person name="Weissenberger G."/>
            <person name="Kamau G."/>
            <person name="Han H."/>
            <person name="Shen H."/>
            <person name="Dinh H."/>
            <person name="Khalil I."/>
            <person name="Jones J."/>
            <person name="Shafer J."/>
            <person name="Jayaseelan J."/>
            <person name="Quiroz J."/>
            <person name="Blankenburg K."/>
            <person name="Nguyen L."/>
            <person name="Jackson L."/>
            <person name="Francisco L."/>
            <person name="Tang L.-Y."/>
            <person name="Pu L.-L."/>
            <person name="Perales L."/>
            <person name="Lorensuhewa L."/>
            <person name="Munidasa M."/>
            <person name="Coyle M."/>
            <person name="Taylor M."/>
            <person name="Puazo M."/>
            <person name="Firestine M."/>
            <person name="Scheel M."/>
            <person name="Javaid M."/>
            <person name="Wang M."/>
            <person name="Li M."/>
            <person name="Tabassum N."/>
            <person name="Saada N."/>
            <person name="Osuji N."/>
            <person name="Aqrawi P."/>
            <person name="Fu Q."/>
            <person name="Thornton R."/>
            <person name="Raj R."/>
            <person name="Goodspeed R."/>
            <person name="Mata R."/>
            <person name="Najjar R."/>
            <person name="Gubbala S."/>
            <person name="Lee S."/>
            <person name="Denson S."/>
            <person name="Patil S."/>
            <person name="Macmil S."/>
            <person name="Qi S."/>
            <person name="Matskevitch T."/>
            <person name="Palculict T."/>
            <person name="Mathew T."/>
            <person name="Vee V."/>
            <person name="Velamala V."/>
            <person name="Korchina V."/>
            <person name="Cai W."/>
            <person name="Liu W."/>
            <person name="Dai W."/>
            <person name="Zou X."/>
            <person name="Zhu Y."/>
            <person name="Zhang Y."/>
            <person name="Wu Y.-Q."/>
            <person name="Xin Y."/>
            <person name="Nazarath L."/>
            <person name="Kovar C."/>
            <person name="Han Y."/>
            <person name="Muzny D."/>
            <person name="Gibbs R."/>
        </authorList>
    </citation>
    <scope>NUCLEOTIDE SEQUENCE [LARGE SCALE GENOMIC DNA]</scope>
    <source>
        <strain evidence="4">Jacobina</strain>
    </source>
</reference>
<evidence type="ECO:0000313" key="3">
    <source>
        <dbReference type="EnsemblMetazoa" id="LLOJ006232-PA"/>
    </source>
</evidence>
<protein>
    <submittedName>
        <fullName evidence="2 3">Uncharacterized protein</fullName>
    </submittedName>
</protein>
<dbReference type="EMBL" id="AJWK01020146">
    <property type="status" value="NOT_ANNOTATED_CDS"/>
    <property type="molecule type" value="Genomic_DNA"/>
</dbReference>
<organism evidence="3 4">
    <name type="scientific">Lutzomyia longipalpis</name>
    <name type="common">Sand fly</name>
    <dbReference type="NCBI Taxonomy" id="7200"/>
    <lineage>
        <taxon>Eukaryota</taxon>
        <taxon>Metazoa</taxon>
        <taxon>Ecdysozoa</taxon>
        <taxon>Arthropoda</taxon>
        <taxon>Hexapoda</taxon>
        <taxon>Insecta</taxon>
        <taxon>Pterygota</taxon>
        <taxon>Neoptera</taxon>
        <taxon>Endopterygota</taxon>
        <taxon>Diptera</taxon>
        <taxon>Nematocera</taxon>
        <taxon>Psychodoidea</taxon>
        <taxon>Psychodidae</taxon>
        <taxon>Lutzomyia</taxon>
        <taxon>Lutzomyia</taxon>
    </lineage>
</organism>
<evidence type="ECO:0000313" key="2">
    <source>
        <dbReference type="EMBL" id="MBC1170374.1"/>
    </source>
</evidence>
<reference evidence="2" key="2">
    <citation type="journal article" date="2020" name="BMC">
        <title>Leishmania infection induces a limited differential gene expression in the sand fly midgut.</title>
        <authorList>
            <person name="Coutinho-Abreu I.V."/>
            <person name="Serafim T.D."/>
            <person name="Meneses C."/>
            <person name="Kamhawi S."/>
            <person name="Oliveira F."/>
            <person name="Valenzuela J.G."/>
        </authorList>
    </citation>
    <scope>NUCLEOTIDE SEQUENCE</scope>
    <source>
        <strain evidence="2">Jacobina</strain>
        <tissue evidence="2">Midgut</tissue>
    </source>
</reference>